<evidence type="ECO:0000256" key="1">
    <source>
        <dbReference type="SAM" id="Coils"/>
    </source>
</evidence>
<sequence>MNENKIIKSISFTKSDNFEMQLYSHAMKHSAFATYVKRLIQRDLEDGKKFDFQIEESQTIDKLNKRIKELELTLAKVENVIKEVK</sequence>
<gene>
    <name evidence="2" type="ORF">BTG_01730</name>
</gene>
<dbReference type="RefSeq" id="WP_001004878.1">
    <property type="nucleotide sequence ID" value="NC_018500.1"/>
</dbReference>
<proteinExistence type="predicted"/>
<dbReference type="Proteomes" id="UP000005259">
    <property type="component" value="Chromosome"/>
</dbReference>
<accession>A0A9W3J3V6</accession>
<dbReference type="KEGG" id="bti:BTG_01730"/>
<keyword evidence="1" id="KW-0175">Coiled coil</keyword>
<protein>
    <submittedName>
        <fullName evidence="2">Uncharacterized protein</fullName>
    </submittedName>
</protein>
<reference evidence="2 3" key="1">
    <citation type="submission" date="2012-08" db="EMBL/GenBank/DDBJ databases">
        <authorList>
            <person name="Doggett N."/>
            <person name="Teshima H."/>
            <person name="Bruce D."/>
            <person name="Detter J.C."/>
            <person name="Johnson S.L."/>
            <person name="Han C."/>
        </authorList>
    </citation>
    <scope>NUCLEOTIDE SEQUENCE [LARGE SCALE GENOMIC DNA]</scope>
    <source>
        <strain evidence="2 3">HD-771</strain>
    </source>
</reference>
<organism evidence="2 3">
    <name type="scientific">Bacillus thuringiensis HD-771</name>
    <dbReference type="NCBI Taxonomy" id="1218175"/>
    <lineage>
        <taxon>Bacteria</taxon>
        <taxon>Bacillati</taxon>
        <taxon>Bacillota</taxon>
        <taxon>Bacilli</taxon>
        <taxon>Bacillales</taxon>
        <taxon>Bacillaceae</taxon>
        <taxon>Bacillus</taxon>
        <taxon>Bacillus cereus group</taxon>
    </lineage>
</organism>
<name>A0A9W3J3V6_BACTU</name>
<dbReference type="EMBL" id="CP003752">
    <property type="protein sequence ID" value="AFQ13851.1"/>
    <property type="molecule type" value="Genomic_DNA"/>
</dbReference>
<dbReference type="AlphaFoldDB" id="A0A9W3J3V6"/>
<feature type="coiled-coil region" evidence="1">
    <location>
        <begin position="53"/>
        <end position="80"/>
    </location>
</feature>
<evidence type="ECO:0000313" key="3">
    <source>
        <dbReference type="Proteomes" id="UP000005259"/>
    </source>
</evidence>
<evidence type="ECO:0000313" key="2">
    <source>
        <dbReference type="EMBL" id="AFQ13851.1"/>
    </source>
</evidence>